<dbReference type="Gene3D" id="3.40.50.1010">
    <property type="entry name" value="5'-nuclease"/>
    <property type="match status" value="1"/>
</dbReference>
<reference evidence="2" key="1">
    <citation type="submission" date="2018-06" db="EMBL/GenBank/DDBJ databases">
        <authorList>
            <person name="Zhirakovskaya E."/>
        </authorList>
    </citation>
    <scope>NUCLEOTIDE SEQUENCE</scope>
</reference>
<accession>A0A3B1BGK3</accession>
<dbReference type="Pfam" id="PF01850">
    <property type="entry name" value="PIN"/>
    <property type="match status" value="1"/>
</dbReference>
<proteinExistence type="predicted"/>
<name>A0A3B1BGK3_9ZZZZ</name>
<evidence type="ECO:0000259" key="1">
    <source>
        <dbReference type="Pfam" id="PF01850"/>
    </source>
</evidence>
<protein>
    <recommendedName>
        <fullName evidence="1">PIN domain-containing protein</fullName>
    </recommendedName>
</protein>
<dbReference type="AlphaFoldDB" id="A0A3B1BGK3"/>
<dbReference type="InterPro" id="IPR029060">
    <property type="entry name" value="PIN-like_dom_sf"/>
</dbReference>
<sequence length="125" mass="15067">MYLLDTNIFLEILLGQEKSNVCKTFINSHNHEMFISDFSLHSIGVILFRHKKRDIFIEFLRDIISKIRIINLPSSEYLKLFHPDTKYELDFDDFYQYIIAKYYDLQIVTMDSDFKIIKDVKINFL</sequence>
<dbReference type="InterPro" id="IPR002716">
    <property type="entry name" value="PIN_dom"/>
</dbReference>
<organism evidence="2">
    <name type="scientific">hydrothermal vent metagenome</name>
    <dbReference type="NCBI Taxonomy" id="652676"/>
    <lineage>
        <taxon>unclassified sequences</taxon>
        <taxon>metagenomes</taxon>
        <taxon>ecological metagenomes</taxon>
    </lineage>
</organism>
<dbReference type="EMBL" id="UOGD01000010">
    <property type="protein sequence ID" value="VAX15232.1"/>
    <property type="molecule type" value="Genomic_DNA"/>
</dbReference>
<dbReference type="SUPFAM" id="SSF88723">
    <property type="entry name" value="PIN domain-like"/>
    <property type="match status" value="1"/>
</dbReference>
<feature type="domain" description="PIN" evidence="1">
    <location>
        <begin position="2"/>
        <end position="117"/>
    </location>
</feature>
<gene>
    <name evidence="2" type="ORF">MNBD_IGNAVI01-3167</name>
</gene>
<evidence type="ECO:0000313" key="2">
    <source>
        <dbReference type="EMBL" id="VAX15232.1"/>
    </source>
</evidence>